<feature type="region of interest" description="Disordered" evidence="1">
    <location>
        <begin position="252"/>
        <end position="271"/>
    </location>
</feature>
<protein>
    <recommendedName>
        <fullName evidence="4">Phytase-like domain-containing protein</fullName>
    </recommendedName>
</protein>
<reference evidence="2 3" key="1">
    <citation type="journal article" date="2019" name="Int. J. Syst. Evol. Microbiol.">
        <title>The Global Catalogue of Microorganisms (GCM) 10K type strain sequencing project: providing services to taxonomists for standard genome sequencing and annotation.</title>
        <authorList>
            <consortium name="The Broad Institute Genomics Platform"/>
            <consortium name="The Broad Institute Genome Sequencing Center for Infectious Disease"/>
            <person name="Wu L."/>
            <person name="Ma J."/>
        </authorList>
    </citation>
    <scope>NUCLEOTIDE SEQUENCE [LARGE SCALE GENOMIC DNA]</scope>
    <source>
        <strain evidence="2 3">JCM 16009</strain>
    </source>
</reference>
<accession>A0ABN2NEY1</accession>
<organism evidence="2 3">
    <name type="scientific">Pseudonocardia ailaonensis</name>
    <dbReference type="NCBI Taxonomy" id="367279"/>
    <lineage>
        <taxon>Bacteria</taxon>
        <taxon>Bacillati</taxon>
        <taxon>Actinomycetota</taxon>
        <taxon>Actinomycetes</taxon>
        <taxon>Pseudonocardiales</taxon>
        <taxon>Pseudonocardiaceae</taxon>
        <taxon>Pseudonocardia</taxon>
    </lineage>
</organism>
<evidence type="ECO:0000313" key="2">
    <source>
        <dbReference type="EMBL" id="GAA1861186.1"/>
    </source>
</evidence>
<evidence type="ECO:0000313" key="3">
    <source>
        <dbReference type="Proteomes" id="UP001500449"/>
    </source>
</evidence>
<name>A0ABN2NEY1_9PSEU</name>
<comment type="caution">
    <text evidence="2">The sequence shown here is derived from an EMBL/GenBank/DDBJ whole genome shotgun (WGS) entry which is preliminary data.</text>
</comment>
<keyword evidence="3" id="KW-1185">Reference proteome</keyword>
<evidence type="ECO:0000256" key="1">
    <source>
        <dbReference type="SAM" id="MobiDB-lite"/>
    </source>
</evidence>
<gene>
    <name evidence="2" type="ORF">GCM10009836_46680</name>
</gene>
<sequence>MFVSRLAGMAPVISLRRFSVPIFVADPGTKRYSIAPTAPYAPAGTRLDDVPVPANAAADPAEDGHLAVLDRDNRCIYEFFRAKPQGDGWTADWVNATPSDGTGIYPDGLGTRAAGFSIAAGLIWPDELRRGEIDHALVFAYPFTKKGGYVAPATRSDGLTTQAGALPIGSRLRLDPTIDLDKLTLTPQERTVARALQTYGMFLGDTSGGLTLYGVQPLSFAADPYQSFWNDGPWADIKAIPFDRLQVLDSGAEQPPYTGPPIGNRCTGHQG</sequence>
<dbReference type="Proteomes" id="UP001500449">
    <property type="component" value="Unassembled WGS sequence"/>
</dbReference>
<proteinExistence type="predicted"/>
<dbReference type="EMBL" id="BAAAQK010000018">
    <property type="protein sequence ID" value="GAA1861186.1"/>
    <property type="molecule type" value="Genomic_DNA"/>
</dbReference>
<evidence type="ECO:0008006" key="4">
    <source>
        <dbReference type="Google" id="ProtNLM"/>
    </source>
</evidence>